<dbReference type="OrthoDB" id="5506976at2"/>
<sequence>MRCVLWFLAGLAVFHAGTERAWAQDASGDAPAQAKNALDKAQEDLDAGRYAEACKALRQMYREDPRPATLYRIAQCYDKWGRIATAAVHYDDYLATFGQLSDTEQKAERDNEEAASARREALEKRIPKVVLRVPREAPGTTRVLRKPLDEGPLVQVAIGVPLLIDPGEHVLMTEVPGRATTFTKFTLREGENRIVDVTIPTEGTTTGSPTKTAKPLQPVPSLMPALDPGISGRRVAAYTLGGIGAVAILGGAVTGAITWAQMEPAETNCRETTDGTVCNTTGRGAKDTGAATGLISTVLFPVGFAALGAGALLYFTEPPPSKFESGAPKVRVGATMGPNAGAVEVDVKW</sequence>
<keyword evidence="1" id="KW-1133">Transmembrane helix</keyword>
<reference evidence="2 3" key="1">
    <citation type="submission" date="2019-04" db="EMBL/GenBank/DDBJ databases">
        <authorList>
            <person name="Li Y."/>
            <person name="Wang J."/>
        </authorList>
    </citation>
    <scope>NUCLEOTIDE SEQUENCE [LARGE SCALE GENOMIC DNA]</scope>
    <source>
        <strain evidence="2 3">DSM 14668</strain>
    </source>
</reference>
<keyword evidence="3" id="KW-1185">Reference proteome</keyword>
<feature type="transmembrane region" description="Helical" evidence="1">
    <location>
        <begin position="293"/>
        <end position="315"/>
    </location>
</feature>
<comment type="caution">
    <text evidence="2">The sequence shown here is derived from an EMBL/GenBank/DDBJ whole genome shotgun (WGS) entry which is preliminary data.</text>
</comment>
<evidence type="ECO:0000313" key="3">
    <source>
        <dbReference type="Proteomes" id="UP000309215"/>
    </source>
</evidence>
<organism evidence="2 3">
    <name type="scientific">Polyangium fumosum</name>
    <dbReference type="NCBI Taxonomy" id="889272"/>
    <lineage>
        <taxon>Bacteria</taxon>
        <taxon>Pseudomonadati</taxon>
        <taxon>Myxococcota</taxon>
        <taxon>Polyangia</taxon>
        <taxon>Polyangiales</taxon>
        <taxon>Polyangiaceae</taxon>
        <taxon>Polyangium</taxon>
    </lineage>
</organism>
<proteinExistence type="predicted"/>
<evidence type="ECO:0000313" key="2">
    <source>
        <dbReference type="EMBL" id="TKC96345.1"/>
    </source>
</evidence>
<evidence type="ECO:0000256" key="1">
    <source>
        <dbReference type="SAM" id="Phobius"/>
    </source>
</evidence>
<keyword evidence="1" id="KW-0812">Transmembrane</keyword>
<keyword evidence="1" id="KW-0472">Membrane</keyword>
<dbReference type="InterPro" id="IPR011990">
    <property type="entry name" value="TPR-like_helical_dom_sf"/>
</dbReference>
<protein>
    <recommendedName>
        <fullName evidence="4">Tetratricopeptide repeat protein</fullName>
    </recommendedName>
</protein>
<feature type="transmembrane region" description="Helical" evidence="1">
    <location>
        <begin position="235"/>
        <end position="260"/>
    </location>
</feature>
<dbReference type="EMBL" id="SSMQ01000090">
    <property type="protein sequence ID" value="TKC96345.1"/>
    <property type="molecule type" value="Genomic_DNA"/>
</dbReference>
<dbReference type="RefSeq" id="WP_136935517.1">
    <property type="nucleotide sequence ID" value="NZ_SSMQ01000090.1"/>
</dbReference>
<dbReference type="Gene3D" id="1.25.40.10">
    <property type="entry name" value="Tetratricopeptide repeat domain"/>
    <property type="match status" value="1"/>
</dbReference>
<dbReference type="Proteomes" id="UP000309215">
    <property type="component" value="Unassembled WGS sequence"/>
</dbReference>
<accession>A0A4U1IQ73</accession>
<dbReference type="SUPFAM" id="SSF48452">
    <property type="entry name" value="TPR-like"/>
    <property type="match status" value="1"/>
</dbReference>
<dbReference type="AlphaFoldDB" id="A0A4U1IQ73"/>
<evidence type="ECO:0008006" key="4">
    <source>
        <dbReference type="Google" id="ProtNLM"/>
    </source>
</evidence>
<name>A0A4U1IQ73_9BACT</name>
<gene>
    <name evidence="2" type="ORF">E8A74_45905</name>
</gene>